<gene>
    <name evidence="1" type="ORF">MSG28_000769</name>
</gene>
<comment type="caution">
    <text evidence="1">The sequence shown here is derived from an EMBL/GenBank/DDBJ whole genome shotgun (WGS) entry which is preliminary data.</text>
</comment>
<accession>A0ACC0K2P4</accession>
<name>A0ACC0K2P4_CHOFU</name>
<protein>
    <submittedName>
        <fullName evidence="1">Uncharacterized protein</fullName>
    </submittedName>
</protein>
<sequence length="2389" mass="264558">MFKIESYVTPILLSYVDKYVRDFKPADAQVSLWGGGVALHNLVLKADVLQQEVALPFTLVSGRIHELLIQVPWTKIMSEPIVVTIDTIECVLSLHPPAASDESLPPESPSRKPQVVEAPPGYMQALVRRIVSNISLRVHHLIVKYVQDDIVLSLNVKHLSVESAGLDWQPTFADIDQSEPIIRRLVRLDDLTLCLDRADSDGKIRFYQEPLLYRCQLDLRVLTRLVSASTRRASNLSVQLRSSKLAWSVTSEQLTLLLRLLRERTQIQITTPPPAPKQSATNLTTPLHATSANSAEPVRSESWSEWAWSWLPTWMDKEGGVEEATLPPTPIPIFFTAYFDHVSLVFKVLEIEGGSRKRARGVLELSAAHAAARAALCAPTALRVRFGARTLRLASHGKCVCGMQNLEALNEKPTIYLDRKNGEDEKEPWTWPAETLEYKVELAEAAEEECSESPNRGEVIEPNIDTTFDTAKEDVERKDDEDLWRLMSPVVFLEYSHVRSPPTAISNPYDSPPIDFQYSDWEEDNNLKINIKPLDIRLCMGLIHRLSAVRTIFQDLPPVPSPDIPMRTLTVEECEALYENLPQRRMNINVQGLRVRMIPWDHSLTEKPTLAPLVLDVEVPQARLTVSLPLYPHRVCSAACQMPKDEGPLWQGARLHVSATLTSIEARLCAPGDSPPRPVARADLRAVLHVLLHPEMFARRDTVNTSYSVKIHELNTCGSAARLQAAWQVVESLIARRPSLLLRYTELAKDALNDEESVAIDATIEDLSVRGFITRQINTHIVMIQSARVMAFHSPSEGRLKQAWLFSAPDLSTSTSFLRVAVQWCEEQFEDSLDYIGVWSEPMAACMDPLFIAWLGYKPQVKATSESLIGPKSSSQFYLRRRATPPSSSGRGASRTGSGSELVHAVRPRSGGSSSEPGEPRAATQPQPAAPRQSLLQPERLLQLHARLQRMLVSVELGMVLLYFTASSASAVDCATLRDAMERHAAVSHHVLAFSVGKVTFNSNVMMKYLWNDIRHDGPTLRTQPSEENQENMDSFPWKLRLGDVSCYTVEARDIVDTGRERATGLRSQLKIPSGSVKTRTVLEPVTTTVTLSVVTKTMQIRSWTKPQQDQKTTGHTPEETRIKYFTTGVDFKPSTLKEFVRGPSKRRKPSVDPQPQDSKHEPTETTIQGPVVSIGVHLHADTPPITVRLEQDQVHTVAAAVHCLRHLHILMHRSPLTLPRQPSSHGSSHRSLIRSVSELDEQHTPSDENLSENPSELVPIFESHGIPEVKLRKFFWFQWVVGRATLVVASDQVKLAIEIDDIISTIDLQEHYNQLKVKVASASVRHHKKNSNDEWTAGVLGGRVLEAREPTEAIEENHFLAVTITQAQISTLPDSWKEELNPKLLENKSGLDSMWEIYATLAPLEAVLQPDVLENILSLYQEMAPPSFCPLQTESEHRSSAWQWPFCYVTAGGLRLLVTTEHKDKLADDTFLFIVGKITVTPYPENPICRRAVTGNADNGWAGGAGSLEGRQYEVYIKNVAIQSAQFNQIVQQETSEMRNSIVAGSENPAVKWTQPPVSPIVTPILHAVEINSVIAPALYIGGGLACGPALELNLASDCAIELSVEQITLAHHVVLDAKKALSSRSGGRISGGSEAGKVSFGFGIYICLLGGGHGGLLGSGCKAQKGEDRRSESFPVQRLSIAIQPEEATTPVGVDRSFAADSGVDINTSKSSRLLFDPTSIPKKSVSIAFIEDTANASDYLEIFVTMGMIELSLYVVDDNSPEIVALRPPSNASVSISTQDVQLTSNPEQVTLTYVDDLQESNTSKSRSRSLTDTIRNADIGQTKLDLNAVLPHARKCEGNLPLFHLTLHQPNLYYWKKKTQCNLQVSLFNAWVGLGAGEVDGFWGEALLSTAKGVPDPVTDIPPALATVKVVVPSTGSTPYMASSTGSCKGTISVDIERPVLFEISGEKLRRLKLIIEMRLFESITIKASQVGVSGCEGTVGWDSASLQVAVGLRSERLTARAHVAALLAAAGPPGDSRHLLMQPLMLGVEGGASAHEPCVHLAIDLDRVTLDVRPEDLAALKNIKQTLEELRGEKSPPMSTESTDSIFTSTQRPSAYPLGRGASVSSLDSTEVEDHYYKDDLKSGAFKIVTGGQMPMAYQVMLYGDTVSWRYPHPRTITKITVNPVPDVDEEVNCVLELYNSLLRKWEPHTYIKLPVAEPREINIYVRPPDIVFAIMWRIRAHVDNDKEEPPFEFQVERFLPRDDPLTIERGEETPAAQGDAVSAEQLWSALRVDSYFAPRLLPRVRVALRCTELELHLHNSLPNLTSQATALEGYYVSRPLMRSHRVLSVVAGDATAHALLGSPAGRLLLLDTKLLDAVLKLWKKYNYLLNMCSKLSEKANAKS</sequence>
<dbReference type="EMBL" id="CM046131">
    <property type="protein sequence ID" value="KAI8430532.1"/>
    <property type="molecule type" value="Genomic_DNA"/>
</dbReference>
<organism evidence="1 2">
    <name type="scientific">Choristoneura fumiferana</name>
    <name type="common">Spruce budworm moth</name>
    <name type="synonym">Archips fumiferana</name>
    <dbReference type="NCBI Taxonomy" id="7141"/>
    <lineage>
        <taxon>Eukaryota</taxon>
        <taxon>Metazoa</taxon>
        <taxon>Ecdysozoa</taxon>
        <taxon>Arthropoda</taxon>
        <taxon>Hexapoda</taxon>
        <taxon>Insecta</taxon>
        <taxon>Pterygota</taxon>
        <taxon>Neoptera</taxon>
        <taxon>Endopterygota</taxon>
        <taxon>Lepidoptera</taxon>
        <taxon>Glossata</taxon>
        <taxon>Ditrysia</taxon>
        <taxon>Tortricoidea</taxon>
        <taxon>Tortricidae</taxon>
        <taxon>Tortricinae</taxon>
        <taxon>Choristoneura</taxon>
    </lineage>
</organism>
<proteinExistence type="predicted"/>
<dbReference type="Proteomes" id="UP001064048">
    <property type="component" value="Chromosome Z"/>
</dbReference>
<evidence type="ECO:0000313" key="2">
    <source>
        <dbReference type="Proteomes" id="UP001064048"/>
    </source>
</evidence>
<reference evidence="1 2" key="1">
    <citation type="journal article" date="2022" name="Genome Biol. Evol.">
        <title>The Spruce Budworm Genome: Reconstructing the Evolutionary History of Antifreeze Proteins.</title>
        <authorList>
            <person name="Beliveau C."/>
            <person name="Gagne P."/>
            <person name="Picq S."/>
            <person name="Vernygora O."/>
            <person name="Keeling C.I."/>
            <person name="Pinkney K."/>
            <person name="Doucet D."/>
            <person name="Wen F."/>
            <person name="Johnston J.S."/>
            <person name="Maaroufi H."/>
            <person name="Boyle B."/>
            <person name="Laroche J."/>
            <person name="Dewar K."/>
            <person name="Juretic N."/>
            <person name="Blackburn G."/>
            <person name="Nisole A."/>
            <person name="Brunet B."/>
            <person name="Brandao M."/>
            <person name="Lumley L."/>
            <person name="Duan J."/>
            <person name="Quan G."/>
            <person name="Lucarotti C.J."/>
            <person name="Roe A.D."/>
            <person name="Sperling F.A.H."/>
            <person name="Levesque R.C."/>
            <person name="Cusson M."/>
        </authorList>
    </citation>
    <scope>NUCLEOTIDE SEQUENCE [LARGE SCALE GENOMIC DNA]</scope>
    <source>
        <strain evidence="1">Glfc:IPQL:Cfum</strain>
    </source>
</reference>
<evidence type="ECO:0000313" key="1">
    <source>
        <dbReference type="EMBL" id="KAI8430532.1"/>
    </source>
</evidence>
<keyword evidence="2" id="KW-1185">Reference proteome</keyword>